<proteinExistence type="predicted"/>
<evidence type="ECO:0000313" key="4">
    <source>
        <dbReference type="Proteomes" id="UP000501568"/>
    </source>
</evidence>
<evidence type="ECO:0000313" key="3">
    <source>
        <dbReference type="EMBL" id="QIG79949.1"/>
    </source>
</evidence>
<dbReference type="InterPro" id="IPR005094">
    <property type="entry name" value="Endonuclease_MobA/VirD2"/>
</dbReference>
<accession>A0A6G6Y4X6</accession>
<feature type="region of interest" description="Disordered" evidence="1">
    <location>
        <begin position="416"/>
        <end position="475"/>
    </location>
</feature>
<sequence>MILKASTRGSPNALARHLLNERDNEHIEQHEVRGFMSEDVAGALAEVHAMSAGIKSRKPLFSVSLSPPENAQVDTAVFERTVEEIEQQNGLTGQPRITLFHEKEGRRHMHAVWSRIDHERQAVIALPFYKNKLHEISKSVFLEQGWNLPAGYIDRTERDPRNFDLALYHQAKREGRDPKTLKMLAQEAWAVSDNREAMQQALEARGLYLARGDRRGYVALTWQGEPMALSRLLGRKTKEVRERLGAAEDLRDIEQTRDHIARNVGPALHRLMGEAERAKAAEMTPLNRERLAMRDAHASERQRMAEGQAARQQEETRERAARLRNGLSGFWDRLSGRYAKTRAQNEREAYAGFMRDRDQRQAMIEAQLAERQTLQRRIVSVRQTHDTRLSEIHRDLAEQRGAVRSPSARLDWLQANQRRSQAEAAPSRATEQGRSGSEDRLQWLQDRYNRSADTDRHAGRDSGPELGPDIGPDLG</sequence>
<dbReference type="Proteomes" id="UP000501568">
    <property type="component" value="Chromosome"/>
</dbReference>
<gene>
    <name evidence="3" type="ORF">G5C33_09280</name>
</gene>
<dbReference type="KEGG" id="spzr:G5C33_09280"/>
<dbReference type="AlphaFoldDB" id="A0A6G6Y4X6"/>
<feature type="domain" description="MobA/VirD2-like nuclease" evidence="2">
    <location>
        <begin position="23"/>
        <end position="146"/>
    </location>
</feature>
<reference evidence="3 4" key="1">
    <citation type="submission" date="2020-02" db="EMBL/GenBank/DDBJ databases">
        <authorList>
            <person name="Zheng R.K."/>
            <person name="Sun C.M."/>
        </authorList>
    </citation>
    <scope>NUCLEOTIDE SEQUENCE [LARGE SCALE GENOMIC DNA]</scope>
    <source>
        <strain evidence="4">zrk23</strain>
    </source>
</reference>
<name>A0A6G6Y4X6_9SPHN</name>
<dbReference type="RefSeq" id="WP_165326952.1">
    <property type="nucleotide sequence ID" value="NZ_CP049109.1"/>
</dbReference>
<evidence type="ECO:0000259" key="2">
    <source>
        <dbReference type="Pfam" id="PF03432"/>
    </source>
</evidence>
<evidence type="ECO:0000256" key="1">
    <source>
        <dbReference type="SAM" id="MobiDB-lite"/>
    </source>
</evidence>
<keyword evidence="4" id="KW-1185">Reference proteome</keyword>
<protein>
    <submittedName>
        <fullName evidence="3">Relaxase</fullName>
    </submittedName>
</protein>
<dbReference type="EMBL" id="CP049109">
    <property type="protein sequence ID" value="QIG79949.1"/>
    <property type="molecule type" value="Genomic_DNA"/>
</dbReference>
<dbReference type="Pfam" id="PF03432">
    <property type="entry name" value="Relaxase"/>
    <property type="match status" value="1"/>
</dbReference>
<feature type="compositionally biased region" description="Basic and acidic residues" evidence="1">
    <location>
        <begin position="436"/>
        <end position="463"/>
    </location>
</feature>
<organism evidence="3 4">
    <name type="scientific">Stakelama tenebrarum</name>
    <dbReference type="NCBI Taxonomy" id="2711215"/>
    <lineage>
        <taxon>Bacteria</taxon>
        <taxon>Pseudomonadati</taxon>
        <taxon>Pseudomonadota</taxon>
        <taxon>Alphaproteobacteria</taxon>
        <taxon>Sphingomonadales</taxon>
        <taxon>Sphingomonadaceae</taxon>
        <taxon>Stakelama</taxon>
    </lineage>
</organism>